<feature type="domain" description="PAC" evidence="1">
    <location>
        <begin position="1"/>
        <end position="49"/>
    </location>
</feature>
<proteinExistence type="predicted"/>
<dbReference type="EMBL" id="BQXS01005516">
    <property type="protein sequence ID" value="GKT37946.1"/>
    <property type="molecule type" value="Genomic_DNA"/>
</dbReference>
<reference evidence="2" key="1">
    <citation type="submission" date="2022-03" db="EMBL/GenBank/DDBJ databases">
        <title>Draft genome sequence of Aduncisulcus paluster, a free-living microaerophilic Fornicata.</title>
        <authorList>
            <person name="Yuyama I."/>
            <person name="Kume K."/>
            <person name="Tamura T."/>
            <person name="Inagaki Y."/>
            <person name="Hashimoto T."/>
        </authorList>
    </citation>
    <scope>NUCLEOTIDE SEQUENCE</scope>
    <source>
        <strain evidence="2">NY0171</strain>
    </source>
</reference>
<sequence>MRLFTDCGDLRWVELIGNIRSRKKGKPEQLAGILIDIRKRKREEERLREEAVTDPLTGVANRRLFEH</sequence>
<dbReference type="SUPFAM" id="SSF55785">
    <property type="entry name" value="PYP-like sensor domain (PAS domain)"/>
    <property type="match status" value="1"/>
</dbReference>
<feature type="non-terminal residue" evidence="2">
    <location>
        <position position="67"/>
    </location>
</feature>
<dbReference type="Gene3D" id="2.10.70.100">
    <property type="match status" value="1"/>
</dbReference>
<dbReference type="PROSITE" id="PS50113">
    <property type="entry name" value="PAC"/>
    <property type="match status" value="1"/>
</dbReference>
<name>A0ABQ5KZU1_9EUKA</name>
<organism evidence="2 3">
    <name type="scientific">Aduncisulcus paluster</name>
    <dbReference type="NCBI Taxonomy" id="2918883"/>
    <lineage>
        <taxon>Eukaryota</taxon>
        <taxon>Metamonada</taxon>
        <taxon>Carpediemonas-like organisms</taxon>
        <taxon>Aduncisulcus</taxon>
    </lineage>
</organism>
<dbReference type="Proteomes" id="UP001057375">
    <property type="component" value="Unassembled WGS sequence"/>
</dbReference>
<dbReference type="Gene3D" id="3.30.70.270">
    <property type="match status" value="1"/>
</dbReference>
<evidence type="ECO:0000313" key="2">
    <source>
        <dbReference type="EMBL" id="GKT37946.1"/>
    </source>
</evidence>
<dbReference type="InterPro" id="IPR000700">
    <property type="entry name" value="PAS-assoc_C"/>
</dbReference>
<comment type="caution">
    <text evidence="2">The sequence shown here is derived from an EMBL/GenBank/DDBJ whole genome shotgun (WGS) entry which is preliminary data.</text>
</comment>
<protein>
    <submittedName>
        <fullName evidence="2">Diguanylate cyclase</fullName>
    </submittedName>
</protein>
<accession>A0ABQ5KZU1</accession>
<dbReference type="InterPro" id="IPR043128">
    <property type="entry name" value="Rev_trsase/Diguanyl_cyclase"/>
</dbReference>
<dbReference type="InterPro" id="IPR035965">
    <property type="entry name" value="PAS-like_dom_sf"/>
</dbReference>
<gene>
    <name evidence="2" type="ORF">ADUPG1_003884</name>
</gene>
<keyword evidence="3" id="KW-1185">Reference proteome</keyword>
<evidence type="ECO:0000313" key="3">
    <source>
        <dbReference type="Proteomes" id="UP001057375"/>
    </source>
</evidence>
<evidence type="ECO:0000259" key="1">
    <source>
        <dbReference type="PROSITE" id="PS50113"/>
    </source>
</evidence>